<proteinExistence type="predicted"/>
<dbReference type="AlphaFoldDB" id="A0AAV4XZY1"/>
<keyword evidence="3" id="KW-1185">Reference proteome</keyword>
<sequence>MESRKDSTTKGKRIHFLNCGNPEIFSQLGPLPEDESRVNVRPTVQSPRRRVAKWGHCPTGQRTAGQMGPRGLHRGVLTLKSLNEIPRVQKFNA</sequence>
<gene>
    <name evidence="2" type="ORF">CEXT_288951</name>
</gene>
<evidence type="ECO:0000256" key="1">
    <source>
        <dbReference type="SAM" id="MobiDB-lite"/>
    </source>
</evidence>
<evidence type="ECO:0000313" key="3">
    <source>
        <dbReference type="Proteomes" id="UP001054945"/>
    </source>
</evidence>
<protein>
    <submittedName>
        <fullName evidence="2">Uncharacterized protein</fullName>
    </submittedName>
</protein>
<reference evidence="2 3" key="1">
    <citation type="submission" date="2021-06" db="EMBL/GenBank/DDBJ databases">
        <title>Caerostris extrusa draft genome.</title>
        <authorList>
            <person name="Kono N."/>
            <person name="Arakawa K."/>
        </authorList>
    </citation>
    <scope>NUCLEOTIDE SEQUENCE [LARGE SCALE GENOMIC DNA]</scope>
</reference>
<comment type="caution">
    <text evidence="2">The sequence shown here is derived from an EMBL/GenBank/DDBJ whole genome shotgun (WGS) entry which is preliminary data.</text>
</comment>
<dbReference type="Proteomes" id="UP001054945">
    <property type="component" value="Unassembled WGS sequence"/>
</dbReference>
<organism evidence="2 3">
    <name type="scientific">Caerostris extrusa</name>
    <name type="common">Bark spider</name>
    <name type="synonym">Caerostris bankana</name>
    <dbReference type="NCBI Taxonomy" id="172846"/>
    <lineage>
        <taxon>Eukaryota</taxon>
        <taxon>Metazoa</taxon>
        <taxon>Ecdysozoa</taxon>
        <taxon>Arthropoda</taxon>
        <taxon>Chelicerata</taxon>
        <taxon>Arachnida</taxon>
        <taxon>Araneae</taxon>
        <taxon>Araneomorphae</taxon>
        <taxon>Entelegynae</taxon>
        <taxon>Araneoidea</taxon>
        <taxon>Araneidae</taxon>
        <taxon>Caerostris</taxon>
    </lineage>
</organism>
<evidence type="ECO:0000313" key="2">
    <source>
        <dbReference type="EMBL" id="GIY99285.1"/>
    </source>
</evidence>
<name>A0AAV4XZY1_CAEEX</name>
<feature type="region of interest" description="Disordered" evidence="1">
    <location>
        <begin position="27"/>
        <end position="71"/>
    </location>
</feature>
<dbReference type="EMBL" id="BPLR01001028">
    <property type="protein sequence ID" value="GIY99285.1"/>
    <property type="molecule type" value="Genomic_DNA"/>
</dbReference>
<accession>A0AAV4XZY1</accession>